<organism evidence="9 10">
    <name type="scientific">Callithrix jacchus</name>
    <name type="common">White-tufted-ear marmoset</name>
    <name type="synonym">Simia Jacchus</name>
    <dbReference type="NCBI Taxonomy" id="9483"/>
    <lineage>
        <taxon>Eukaryota</taxon>
        <taxon>Metazoa</taxon>
        <taxon>Chordata</taxon>
        <taxon>Craniata</taxon>
        <taxon>Vertebrata</taxon>
        <taxon>Euteleostomi</taxon>
        <taxon>Mammalia</taxon>
        <taxon>Eutheria</taxon>
        <taxon>Euarchontoglires</taxon>
        <taxon>Primates</taxon>
        <taxon>Haplorrhini</taxon>
        <taxon>Platyrrhini</taxon>
        <taxon>Cebidae</taxon>
        <taxon>Callitrichinae</taxon>
        <taxon>Callithrix</taxon>
        <taxon>Callithrix</taxon>
    </lineage>
</organism>
<dbReference type="AlphaFoldDB" id="A0A8I3X703"/>
<keyword evidence="10" id="KW-1185">Reference proteome</keyword>
<keyword evidence="3 6" id="KW-0812">Transmembrane</keyword>
<dbReference type="GO" id="GO:0005783">
    <property type="term" value="C:endoplasmic reticulum"/>
    <property type="evidence" value="ECO:0007669"/>
    <property type="project" value="Ensembl"/>
</dbReference>
<dbReference type="GeneTree" id="ENSGT00530000063715"/>
<feature type="transmembrane region" description="Helical" evidence="7">
    <location>
        <begin position="135"/>
        <end position="155"/>
    </location>
</feature>
<feature type="transmembrane region" description="Helical" evidence="7">
    <location>
        <begin position="95"/>
        <end position="115"/>
    </location>
</feature>
<evidence type="ECO:0000256" key="7">
    <source>
        <dbReference type="SAM" id="Phobius"/>
    </source>
</evidence>
<reference evidence="9" key="2">
    <citation type="submission" date="2025-08" db="UniProtKB">
        <authorList>
            <consortium name="Ensembl"/>
        </authorList>
    </citation>
    <scope>IDENTIFICATION</scope>
</reference>
<keyword evidence="5 6" id="KW-0472">Membrane</keyword>
<reference evidence="9" key="3">
    <citation type="submission" date="2025-09" db="UniProtKB">
        <authorList>
            <consortium name="Ensembl"/>
        </authorList>
    </citation>
    <scope>IDENTIFICATION</scope>
</reference>
<evidence type="ECO:0000256" key="1">
    <source>
        <dbReference type="ARBA" id="ARBA00004141"/>
    </source>
</evidence>
<evidence type="ECO:0000256" key="2">
    <source>
        <dbReference type="ARBA" id="ARBA00008337"/>
    </source>
</evidence>
<gene>
    <name evidence="9" type="primary">EBPL</name>
</gene>
<keyword evidence="4 6" id="KW-1133">Transmembrane helix</keyword>
<proteinExistence type="inferred from homology"/>
<dbReference type="GO" id="GO:0047750">
    <property type="term" value="F:cholestenol delta-isomerase activity"/>
    <property type="evidence" value="ECO:0007669"/>
    <property type="project" value="InterPro"/>
</dbReference>
<dbReference type="PANTHER" id="PTHR14207">
    <property type="entry name" value="STEROL ISOMERASE"/>
    <property type="match status" value="1"/>
</dbReference>
<feature type="transmembrane region" description="Helical" evidence="7">
    <location>
        <begin position="162"/>
        <end position="180"/>
    </location>
</feature>
<comment type="subcellular location">
    <subcellularLocation>
        <location evidence="1">Membrane</location>
        <topology evidence="1">Multi-pass membrane protein</topology>
    </subcellularLocation>
</comment>
<dbReference type="InterPro" id="IPR033118">
    <property type="entry name" value="EXPERA"/>
</dbReference>
<sequence length="240" mass="27246">VRTSISWTWQNLWVQQVGRVRGGQGILAAAPPRPRSPVPPLTALANQLRYSWAIWLCPFPVSPASSFVSRLSFTSAWSGAVGVWSGKHGRQEGPFVYLSLVGNIANSDGLIASLWKEYGKADARWLYFDPTIVSVEILTVALDGSLVLFLVYAIVKEKHYRHFLQITLCVCELYGCWMTFLPEWLTGSPNLNTSNWLYCWVYLSFFNGVWVLIPGLLLWQSWVELNKMHQKETSSVKKFQ</sequence>
<evidence type="ECO:0000256" key="5">
    <source>
        <dbReference type="ARBA" id="ARBA00023136"/>
    </source>
</evidence>
<accession>A0A8I3X703</accession>
<dbReference type="Ensembl" id="ENSCJAT00000146178.1">
    <property type="protein sequence ID" value="ENSCJAP00000088255.1"/>
    <property type="gene ID" value="ENSCJAG00000008764.4"/>
</dbReference>
<dbReference type="Proteomes" id="UP000008225">
    <property type="component" value="Chromosome 1"/>
</dbReference>
<protein>
    <submittedName>
        <fullName evidence="9">EBP like</fullName>
    </submittedName>
</protein>
<evidence type="ECO:0000256" key="6">
    <source>
        <dbReference type="PROSITE-ProRule" id="PRU01087"/>
    </source>
</evidence>
<dbReference type="Pfam" id="PF05241">
    <property type="entry name" value="EBP"/>
    <property type="match status" value="1"/>
</dbReference>
<evidence type="ECO:0000313" key="9">
    <source>
        <dbReference type="Ensembl" id="ENSCJAP00000088255.1"/>
    </source>
</evidence>
<name>A0A8I3X703_CALJA</name>
<feature type="domain" description="EXPERA" evidence="8">
    <location>
        <begin position="70"/>
        <end position="218"/>
    </location>
</feature>
<dbReference type="PANTHER" id="PTHR14207:SF1">
    <property type="entry name" value="EMOPAMIL-BINDING PROTEIN-LIKE"/>
    <property type="match status" value="1"/>
</dbReference>
<dbReference type="GO" id="GO:0016020">
    <property type="term" value="C:membrane"/>
    <property type="evidence" value="ECO:0007669"/>
    <property type="project" value="UniProtKB-SubCell"/>
</dbReference>
<dbReference type="GO" id="GO:0016125">
    <property type="term" value="P:sterol metabolic process"/>
    <property type="evidence" value="ECO:0007669"/>
    <property type="project" value="InterPro"/>
</dbReference>
<dbReference type="PROSITE" id="PS51751">
    <property type="entry name" value="EXPERA"/>
    <property type="match status" value="1"/>
</dbReference>
<evidence type="ECO:0000259" key="8">
    <source>
        <dbReference type="PROSITE" id="PS51751"/>
    </source>
</evidence>
<evidence type="ECO:0000256" key="3">
    <source>
        <dbReference type="ARBA" id="ARBA00022692"/>
    </source>
</evidence>
<dbReference type="InterPro" id="IPR007905">
    <property type="entry name" value="EBP"/>
</dbReference>
<feature type="transmembrane region" description="Helical" evidence="7">
    <location>
        <begin position="200"/>
        <end position="219"/>
    </location>
</feature>
<dbReference type="OMA" id="YLFARSW"/>
<reference evidence="9 10" key="1">
    <citation type="submission" date="2009-03" db="EMBL/GenBank/DDBJ databases">
        <authorList>
            <person name="Warren W."/>
            <person name="Ye L."/>
            <person name="Minx P."/>
            <person name="Worley K."/>
            <person name="Gibbs R."/>
            <person name="Wilson R.K."/>
        </authorList>
    </citation>
    <scope>NUCLEOTIDE SEQUENCE [LARGE SCALE GENOMIC DNA]</scope>
</reference>
<evidence type="ECO:0000256" key="4">
    <source>
        <dbReference type="ARBA" id="ARBA00022989"/>
    </source>
</evidence>
<comment type="similarity">
    <text evidence="2">Belongs to the EBP family.</text>
</comment>
<evidence type="ECO:0000313" key="10">
    <source>
        <dbReference type="Proteomes" id="UP000008225"/>
    </source>
</evidence>